<keyword evidence="2" id="KW-0472">Membrane</keyword>
<feature type="transmembrane region" description="Helical" evidence="2">
    <location>
        <begin position="141"/>
        <end position="166"/>
    </location>
</feature>
<dbReference type="KEGG" id="rlc:K227x_08010"/>
<evidence type="ECO:0000313" key="4">
    <source>
        <dbReference type="Proteomes" id="UP000318538"/>
    </source>
</evidence>
<dbReference type="InterPro" id="IPR014752">
    <property type="entry name" value="Arrestin-like_C"/>
</dbReference>
<feature type="compositionally biased region" description="Low complexity" evidence="1">
    <location>
        <begin position="327"/>
        <end position="340"/>
    </location>
</feature>
<dbReference type="AlphaFoldDB" id="A0A517N5M0"/>
<name>A0A517N5M0_9BACT</name>
<evidence type="ECO:0000256" key="2">
    <source>
        <dbReference type="SAM" id="Phobius"/>
    </source>
</evidence>
<evidence type="ECO:0008006" key="5">
    <source>
        <dbReference type="Google" id="ProtNLM"/>
    </source>
</evidence>
<keyword evidence="2" id="KW-0812">Transmembrane</keyword>
<feature type="transmembrane region" description="Helical" evidence="2">
    <location>
        <begin position="172"/>
        <end position="193"/>
    </location>
</feature>
<reference evidence="3 4" key="1">
    <citation type="submission" date="2019-02" db="EMBL/GenBank/DDBJ databases">
        <title>Deep-cultivation of Planctomycetes and their phenomic and genomic characterization uncovers novel biology.</title>
        <authorList>
            <person name="Wiegand S."/>
            <person name="Jogler M."/>
            <person name="Boedeker C."/>
            <person name="Pinto D."/>
            <person name="Vollmers J."/>
            <person name="Rivas-Marin E."/>
            <person name="Kohn T."/>
            <person name="Peeters S.H."/>
            <person name="Heuer A."/>
            <person name="Rast P."/>
            <person name="Oberbeckmann S."/>
            <person name="Bunk B."/>
            <person name="Jeske O."/>
            <person name="Meyerdierks A."/>
            <person name="Storesund J.E."/>
            <person name="Kallscheuer N."/>
            <person name="Luecker S."/>
            <person name="Lage O.M."/>
            <person name="Pohl T."/>
            <person name="Merkel B.J."/>
            <person name="Hornburger P."/>
            <person name="Mueller R.-W."/>
            <person name="Bruemmer F."/>
            <person name="Labrenz M."/>
            <person name="Spormann A.M."/>
            <person name="Op den Camp H."/>
            <person name="Overmann J."/>
            <person name="Amann R."/>
            <person name="Jetten M.S.M."/>
            <person name="Mascher T."/>
            <person name="Medema M.H."/>
            <person name="Devos D.P."/>
            <person name="Kaster A.-K."/>
            <person name="Ovreas L."/>
            <person name="Rohde M."/>
            <person name="Galperin M.Y."/>
            <person name="Jogler C."/>
        </authorList>
    </citation>
    <scope>NUCLEOTIDE SEQUENCE [LARGE SCALE GENOMIC DNA]</scope>
    <source>
        <strain evidence="3 4">K22_7</strain>
    </source>
</reference>
<organism evidence="3 4">
    <name type="scientific">Rubripirellula lacrimiformis</name>
    <dbReference type="NCBI Taxonomy" id="1930273"/>
    <lineage>
        <taxon>Bacteria</taxon>
        <taxon>Pseudomonadati</taxon>
        <taxon>Planctomycetota</taxon>
        <taxon>Planctomycetia</taxon>
        <taxon>Pirellulales</taxon>
        <taxon>Pirellulaceae</taxon>
        <taxon>Rubripirellula</taxon>
    </lineage>
</organism>
<feature type="region of interest" description="Disordered" evidence="1">
    <location>
        <begin position="327"/>
        <end position="368"/>
    </location>
</feature>
<dbReference type="Proteomes" id="UP000318538">
    <property type="component" value="Chromosome"/>
</dbReference>
<dbReference type="SUPFAM" id="SSF81296">
    <property type="entry name" value="E set domains"/>
    <property type="match status" value="1"/>
</dbReference>
<dbReference type="Pfam" id="PF07070">
    <property type="entry name" value="Spo0M"/>
    <property type="match status" value="1"/>
</dbReference>
<accession>A0A517N5M0</accession>
<protein>
    <recommendedName>
        <fullName evidence="5">Arrestin-like N-terminal domain-containing protein</fullName>
    </recommendedName>
</protein>
<evidence type="ECO:0000313" key="3">
    <source>
        <dbReference type="EMBL" id="QDT02425.1"/>
    </source>
</evidence>
<dbReference type="EMBL" id="CP036525">
    <property type="protein sequence ID" value="QDT02425.1"/>
    <property type="molecule type" value="Genomic_DNA"/>
</dbReference>
<sequence>MAKCDLSIELDDPGALHDGGGMISGVVRVQADADVKCKGLTVKSGWKTHGRGNVAKATAGSQTLFQGQWTEGQQCEYRFELPVAHWPPTYHGFHLNVDHAIEARADIPWSFDPKASVNFIVHPTRGDEAMGKPKTRAVSNVVGTVIVGIAALGFFAGMAGCLAGGLQAFGPFALLFLLVPLAIGGLVFAKYVLPKWVLGEVQLTLGPEQLHPGQSLEGELSIRPRKTVAINGVTVHLTATERCVSGSGSNRRTHKHVLYEQTEVLAEAGAFNAGQVHRFPISVALPADAPFSIDLSDNDLIWDCQVRVDIPRWPDWVKKQPLQVVPSGTSGAAANASTMAGGKGGGPLPAPAGSERANGGPDADESSDGITFAETAQHLWAVRGDREQVDLLVDAVNGMKFNIDVTIERRLLYAGAEDPHVYRDGFAVWANCRQPALPLVLYVPHHLGDEFEQSRGDGWQGIGTIVGWDHRHGRLQIKL</sequence>
<dbReference type="Gene3D" id="2.60.40.640">
    <property type="match status" value="2"/>
</dbReference>
<gene>
    <name evidence="3" type="ORF">K227x_08010</name>
</gene>
<dbReference type="InterPro" id="IPR009776">
    <property type="entry name" value="Spore_0_M"/>
</dbReference>
<proteinExistence type="predicted"/>
<dbReference type="OrthoDB" id="263784at2"/>
<dbReference type="InterPro" id="IPR014756">
    <property type="entry name" value="Ig_E-set"/>
</dbReference>
<keyword evidence="2" id="KW-1133">Transmembrane helix</keyword>
<keyword evidence="4" id="KW-1185">Reference proteome</keyword>
<evidence type="ECO:0000256" key="1">
    <source>
        <dbReference type="SAM" id="MobiDB-lite"/>
    </source>
</evidence>
<dbReference type="RefSeq" id="WP_145168128.1">
    <property type="nucleotide sequence ID" value="NZ_CP036525.1"/>
</dbReference>